<evidence type="ECO:0000256" key="1">
    <source>
        <dbReference type="SAM" id="Phobius"/>
    </source>
</evidence>
<dbReference type="OrthoDB" id="7159040at2"/>
<proteinExistence type="predicted"/>
<dbReference type="SUPFAM" id="SSF82185">
    <property type="entry name" value="Histone H3 K4-specific methyltransferase SET7/9 N-terminal domain"/>
    <property type="match status" value="1"/>
</dbReference>
<sequence length="300" mass="33208">MNYDGNKARREENIRIGVTIALVSLLMLLLSVAGTIRNSKEVQNKDKPLKKTELSQIQEKNIPPETAVTEMADTGISLTAANREFLEGLGGRLKDGDLEGAARLVEANGDSIAEFPCMYSEGMLRREIKDGTGIVFLKPTVVFYGDFKNGMPEGTVSAISVLSLEEGKRYDYSYGSWKNGKMNGNGECGYRYYDGVTQDITVKTSKNGMFQDDLMQGDITYSSTNRQGETAVWQFQTKDGVIVLNDRWIKETDAKGAVIYKLLANGEKDHAYALSERAIGEDRWRNLISFSQMEGGGTSQ</sequence>
<protein>
    <recommendedName>
        <fullName evidence="4">MORN repeat protein</fullName>
    </recommendedName>
</protein>
<keyword evidence="1" id="KW-0812">Transmembrane</keyword>
<keyword evidence="3" id="KW-1185">Reference proteome</keyword>
<gene>
    <name evidence="2" type="ORF">BXY41_104248</name>
</gene>
<name>A0A2S6HUC6_9FIRM</name>
<evidence type="ECO:0000313" key="2">
    <source>
        <dbReference type="EMBL" id="PPK81445.1"/>
    </source>
</evidence>
<keyword evidence="1" id="KW-1133">Transmembrane helix</keyword>
<dbReference type="PANTHER" id="PTHR23084">
    <property type="entry name" value="PHOSPHATIDYLINOSITOL-4-PHOSPHATE 5-KINASE RELATED"/>
    <property type="match status" value="1"/>
</dbReference>
<dbReference type="Proteomes" id="UP000237749">
    <property type="component" value="Unassembled WGS sequence"/>
</dbReference>
<accession>A0A2S6HUC6</accession>
<evidence type="ECO:0008006" key="4">
    <source>
        <dbReference type="Google" id="ProtNLM"/>
    </source>
</evidence>
<keyword evidence="1" id="KW-0472">Membrane</keyword>
<comment type="caution">
    <text evidence="2">The sequence shown here is derived from an EMBL/GenBank/DDBJ whole genome shotgun (WGS) entry which is preliminary data.</text>
</comment>
<feature type="transmembrane region" description="Helical" evidence="1">
    <location>
        <begin position="16"/>
        <end position="36"/>
    </location>
</feature>
<organism evidence="2 3">
    <name type="scientific">Lacrimispora xylanisolvens</name>
    <dbReference type="NCBI Taxonomy" id="384636"/>
    <lineage>
        <taxon>Bacteria</taxon>
        <taxon>Bacillati</taxon>
        <taxon>Bacillota</taxon>
        <taxon>Clostridia</taxon>
        <taxon>Lachnospirales</taxon>
        <taxon>Lachnospiraceae</taxon>
        <taxon>Lacrimispora</taxon>
    </lineage>
</organism>
<dbReference type="EMBL" id="PTJA01000004">
    <property type="protein sequence ID" value="PPK81445.1"/>
    <property type="molecule type" value="Genomic_DNA"/>
</dbReference>
<dbReference type="AlphaFoldDB" id="A0A2S6HUC6"/>
<reference evidence="2 3" key="1">
    <citation type="submission" date="2018-02" db="EMBL/GenBank/DDBJ databases">
        <title>Genomic Encyclopedia of Archaeal and Bacterial Type Strains, Phase II (KMG-II): from individual species to whole genera.</title>
        <authorList>
            <person name="Goeker M."/>
        </authorList>
    </citation>
    <scope>NUCLEOTIDE SEQUENCE [LARGE SCALE GENOMIC DNA]</scope>
    <source>
        <strain evidence="2 3">DSM 3808</strain>
    </source>
</reference>
<evidence type="ECO:0000313" key="3">
    <source>
        <dbReference type="Proteomes" id="UP000237749"/>
    </source>
</evidence>
<dbReference type="RefSeq" id="WP_104436536.1">
    <property type="nucleotide sequence ID" value="NZ_PTJA01000004.1"/>
</dbReference>
<dbReference type="PANTHER" id="PTHR23084:SF263">
    <property type="entry name" value="MORN REPEAT-CONTAINING PROTEIN 1"/>
    <property type="match status" value="1"/>
</dbReference>